<dbReference type="PANTHER" id="PTHR43313">
    <property type="entry name" value="SHORT-CHAIN DEHYDROGENASE/REDUCTASE FAMILY 9C"/>
    <property type="match status" value="1"/>
</dbReference>
<dbReference type="InterPro" id="IPR002347">
    <property type="entry name" value="SDR_fam"/>
</dbReference>
<comment type="caution">
    <text evidence="2">The sequence shown here is derived from an EMBL/GenBank/DDBJ whole genome shotgun (WGS) entry which is preliminary data.</text>
</comment>
<reference evidence="2 3" key="1">
    <citation type="submission" date="2021-06" db="EMBL/GenBank/DDBJ databases">
        <title>Caerostris extrusa draft genome.</title>
        <authorList>
            <person name="Kono N."/>
            <person name="Arakawa K."/>
        </authorList>
    </citation>
    <scope>NUCLEOTIDE SEQUENCE [LARGE SCALE GENOMIC DNA]</scope>
</reference>
<evidence type="ECO:0000256" key="1">
    <source>
        <dbReference type="RuleBase" id="RU000363"/>
    </source>
</evidence>
<evidence type="ECO:0000313" key="3">
    <source>
        <dbReference type="Proteomes" id="UP001054945"/>
    </source>
</evidence>
<proteinExistence type="inferred from homology"/>
<dbReference type="AlphaFoldDB" id="A0AAV4NW38"/>
<dbReference type="PRINTS" id="PR00081">
    <property type="entry name" value="GDHRDH"/>
</dbReference>
<comment type="similarity">
    <text evidence="1">Belongs to the short-chain dehydrogenases/reductases (SDR) family.</text>
</comment>
<dbReference type="PRINTS" id="PR00080">
    <property type="entry name" value="SDRFAMILY"/>
</dbReference>
<protein>
    <submittedName>
        <fullName evidence="2">3 beta-hydroxysteroid dehydrogenase dhs-16</fullName>
    </submittedName>
</protein>
<dbReference type="PANTHER" id="PTHR43313:SF1">
    <property type="entry name" value="3BETA-HYDROXYSTEROID DEHYDROGENASE DHS-16"/>
    <property type="match status" value="1"/>
</dbReference>
<gene>
    <name evidence="2" type="primary">dhs-16</name>
    <name evidence="2" type="ORF">CEXT_523661</name>
</gene>
<sequence>MVEVRRRGLENGRRSRQKFEVKKRISGAERKRWLVKRLEKVAAKDSGRATKPESVLINMMRFRIRKSVGEEVGLQRVPLSLDVTQDDSVQKAKEFVEKNLEKCELWAVVNNAGIYKGMIAEFTKISDFHDLLNVNALGQVRVAKAFLPLIRKSTGRIINVNSLGGRVSGPHAIPYTMSKYASVAFTECLNRELDAWNIKGLQRGCYFELPGCPPLGMTVCKLHASDKALLLSFGCRDTCRLCGRSRHFIIVLLWGLQKCPPWGMTVCKLHASDKLLVRMFTRQARNFGE</sequence>
<dbReference type="Proteomes" id="UP001054945">
    <property type="component" value="Unassembled WGS sequence"/>
</dbReference>
<dbReference type="Gene3D" id="3.40.50.720">
    <property type="entry name" value="NAD(P)-binding Rossmann-like Domain"/>
    <property type="match status" value="1"/>
</dbReference>
<dbReference type="SUPFAM" id="SSF51735">
    <property type="entry name" value="NAD(P)-binding Rossmann-fold domains"/>
    <property type="match status" value="1"/>
</dbReference>
<dbReference type="GO" id="GO:0016491">
    <property type="term" value="F:oxidoreductase activity"/>
    <property type="evidence" value="ECO:0007669"/>
    <property type="project" value="TreeGrafter"/>
</dbReference>
<dbReference type="GO" id="GO:0008202">
    <property type="term" value="P:steroid metabolic process"/>
    <property type="evidence" value="ECO:0007669"/>
    <property type="project" value="TreeGrafter"/>
</dbReference>
<dbReference type="InterPro" id="IPR036291">
    <property type="entry name" value="NAD(P)-bd_dom_sf"/>
</dbReference>
<dbReference type="EMBL" id="BPLR01021279">
    <property type="protein sequence ID" value="GIX87965.1"/>
    <property type="molecule type" value="Genomic_DNA"/>
</dbReference>
<name>A0AAV4NW38_CAEEX</name>
<organism evidence="2 3">
    <name type="scientific">Caerostris extrusa</name>
    <name type="common">Bark spider</name>
    <name type="synonym">Caerostris bankana</name>
    <dbReference type="NCBI Taxonomy" id="172846"/>
    <lineage>
        <taxon>Eukaryota</taxon>
        <taxon>Metazoa</taxon>
        <taxon>Ecdysozoa</taxon>
        <taxon>Arthropoda</taxon>
        <taxon>Chelicerata</taxon>
        <taxon>Arachnida</taxon>
        <taxon>Araneae</taxon>
        <taxon>Araneomorphae</taxon>
        <taxon>Entelegynae</taxon>
        <taxon>Araneoidea</taxon>
        <taxon>Araneidae</taxon>
        <taxon>Caerostris</taxon>
    </lineage>
</organism>
<dbReference type="Pfam" id="PF00106">
    <property type="entry name" value="adh_short"/>
    <property type="match status" value="1"/>
</dbReference>
<accession>A0AAV4NW38</accession>
<keyword evidence="3" id="KW-1185">Reference proteome</keyword>
<evidence type="ECO:0000313" key="2">
    <source>
        <dbReference type="EMBL" id="GIX87965.1"/>
    </source>
</evidence>